<dbReference type="GO" id="GO:0003723">
    <property type="term" value="F:RNA binding"/>
    <property type="evidence" value="ECO:0007669"/>
    <property type="project" value="InterPro"/>
</dbReference>
<dbReference type="AlphaFoldDB" id="A0A930VE06"/>
<keyword evidence="1" id="KW-0808">Transferase</keyword>
<evidence type="ECO:0000256" key="3">
    <source>
        <dbReference type="ARBA" id="ARBA00023015"/>
    </source>
</evidence>
<dbReference type="PIRSF" id="PIRSF036625">
    <property type="entry name" value="GAF_ANTAR"/>
    <property type="match status" value="1"/>
</dbReference>
<gene>
    <name evidence="6" type="ORF">ISU07_21720</name>
</gene>
<dbReference type="Pfam" id="PF01590">
    <property type="entry name" value="GAF"/>
    <property type="match status" value="1"/>
</dbReference>
<dbReference type="PROSITE" id="PS50921">
    <property type="entry name" value="ANTAR"/>
    <property type="match status" value="1"/>
</dbReference>
<dbReference type="Proteomes" id="UP000640489">
    <property type="component" value="Unassembled WGS sequence"/>
</dbReference>
<dbReference type="SUPFAM" id="SSF55781">
    <property type="entry name" value="GAF domain-like"/>
    <property type="match status" value="1"/>
</dbReference>
<evidence type="ECO:0000259" key="5">
    <source>
        <dbReference type="PROSITE" id="PS50921"/>
    </source>
</evidence>
<keyword evidence="2" id="KW-0418">Kinase</keyword>
<name>A0A930VE06_9ACTN</name>
<evidence type="ECO:0000313" key="6">
    <source>
        <dbReference type="EMBL" id="MBF4765759.1"/>
    </source>
</evidence>
<keyword evidence="7" id="KW-1185">Reference proteome</keyword>
<keyword evidence="4" id="KW-0804">Transcription</keyword>
<dbReference type="InterPro" id="IPR029016">
    <property type="entry name" value="GAF-like_dom_sf"/>
</dbReference>
<reference evidence="6" key="1">
    <citation type="submission" date="2020-11" db="EMBL/GenBank/DDBJ databases">
        <title>Nocardioides sp. nov., isolated from Soil of Cynanchum wilfordii Hemsley rhizosphere.</title>
        <authorList>
            <person name="Lee J.-S."/>
            <person name="Suh M.K."/>
            <person name="Kim J.-S."/>
        </authorList>
    </citation>
    <scope>NUCLEOTIDE SEQUENCE</scope>
    <source>
        <strain evidence="6">KCTC 19275</strain>
    </source>
</reference>
<evidence type="ECO:0000313" key="7">
    <source>
        <dbReference type="Proteomes" id="UP000640489"/>
    </source>
</evidence>
<comment type="caution">
    <text evidence="6">The sequence shown here is derived from an EMBL/GenBank/DDBJ whole genome shotgun (WGS) entry which is preliminary data.</text>
</comment>
<proteinExistence type="predicted"/>
<dbReference type="SMART" id="SM00065">
    <property type="entry name" value="GAF"/>
    <property type="match status" value="1"/>
</dbReference>
<organism evidence="6 7">
    <name type="scientific">Nocardioides islandensis</name>
    <dbReference type="NCBI Taxonomy" id="433663"/>
    <lineage>
        <taxon>Bacteria</taxon>
        <taxon>Bacillati</taxon>
        <taxon>Actinomycetota</taxon>
        <taxon>Actinomycetes</taxon>
        <taxon>Propionibacteriales</taxon>
        <taxon>Nocardioidaceae</taxon>
        <taxon>Nocardioides</taxon>
    </lineage>
</organism>
<dbReference type="SMART" id="SM01012">
    <property type="entry name" value="ANTAR"/>
    <property type="match status" value="1"/>
</dbReference>
<accession>A0A930VE06</accession>
<evidence type="ECO:0000256" key="1">
    <source>
        <dbReference type="ARBA" id="ARBA00022679"/>
    </source>
</evidence>
<feature type="domain" description="ANTAR" evidence="5">
    <location>
        <begin position="153"/>
        <end position="214"/>
    </location>
</feature>
<evidence type="ECO:0000256" key="2">
    <source>
        <dbReference type="ARBA" id="ARBA00022777"/>
    </source>
</evidence>
<keyword evidence="3" id="KW-0805">Transcription regulation</keyword>
<dbReference type="InterPro" id="IPR003018">
    <property type="entry name" value="GAF"/>
</dbReference>
<dbReference type="InterPro" id="IPR011006">
    <property type="entry name" value="CheY-like_superfamily"/>
</dbReference>
<dbReference type="Gene3D" id="3.30.450.40">
    <property type="match status" value="1"/>
</dbReference>
<dbReference type="Pfam" id="PF03861">
    <property type="entry name" value="ANTAR"/>
    <property type="match status" value="1"/>
</dbReference>
<dbReference type="RefSeq" id="WP_194708940.1">
    <property type="nucleotide sequence ID" value="NZ_JADKPN010000018.1"/>
</dbReference>
<dbReference type="InterPro" id="IPR012074">
    <property type="entry name" value="GAF_ANTAR"/>
</dbReference>
<protein>
    <submittedName>
        <fullName evidence="6">ANTAR domain-containing protein</fullName>
    </submittedName>
</protein>
<evidence type="ECO:0000256" key="4">
    <source>
        <dbReference type="ARBA" id="ARBA00023163"/>
    </source>
</evidence>
<dbReference type="InterPro" id="IPR005561">
    <property type="entry name" value="ANTAR"/>
</dbReference>
<dbReference type="Gene3D" id="1.10.10.10">
    <property type="entry name" value="Winged helix-like DNA-binding domain superfamily/Winged helix DNA-binding domain"/>
    <property type="match status" value="1"/>
</dbReference>
<sequence>MTLLARAARDIHAAATPAEQLAVIVASAAEALPGIDHVGISRAYADGRLETVAASDDLVRRFEELERKHAEGPCMYAALDDAVVRSVPARFEQRWPAYIKDALQLGLKAQIGMRLHTDDNEMAALNLYSTTTEELTGETEDLAELFAAYAAISLGRTMTESHLNSALITRRVIGQATGIIMARFKVSDERAFSYLTRLSNSRNVKLREIAERIVSEANDEANDEAHDEAHDGA</sequence>
<dbReference type="EMBL" id="JADKPN010000018">
    <property type="protein sequence ID" value="MBF4765759.1"/>
    <property type="molecule type" value="Genomic_DNA"/>
</dbReference>
<dbReference type="GO" id="GO:0016301">
    <property type="term" value="F:kinase activity"/>
    <property type="evidence" value="ECO:0007669"/>
    <property type="project" value="UniProtKB-KW"/>
</dbReference>
<dbReference type="SUPFAM" id="SSF52172">
    <property type="entry name" value="CheY-like"/>
    <property type="match status" value="1"/>
</dbReference>
<dbReference type="InterPro" id="IPR036388">
    <property type="entry name" value="WH-like_DNA-bd_sf"/>
</dbReference>